<accession>A0A8S5R116</accession>
<keyword evidence="1" id="KW-0812">Transmembrane</keyword>
<keyword evidence="1" id="KW-1133">Transmembrane helix</keyword>
<protein>
    <submittedName>
        <fullName evidence="2">YvrJ protein family protein</fullName>
    </submittedName>
</protein>
<sequence length="108" mass="12757">MFHANNVSRETFFIYKYCYLCYDRKKGGDIMANEVITLINSLGLPTVVACASMWYVKYREDKNDQKIEKMTEEHKEEMTDITNALNNNTLALQRICDIFDDKEDMKHE</sequence>
<evidence type="ECO:0000313" key="2">
    <source>
        <dbReference type="EMBL" id="DAE24858.1"/>
    </source>
</evidence>
<proteinExistence type="predicted"/>
<dbReference type="EMBL" id="BK015786">
    <property type="protein sequence ID" value="DAE24858.1"/>
    <property type="molecule type" value="Genomic_DNA"/>
</dbReference>
<feature type="transmembrane region" description="Helical" evidence="1">
    <location>
        <begin position="35"/>
        <end position="56"/>
    </location>
</feature>
<evidence type="ECO:0000256" key="1">
    <source>
        <dbReference type="SAM" id="Phobius"/>
    </source>
</evidence>
<reference evidence="2" key="1">
    <citation type="journal article" date="2021" name="Proc. Natl. Acad. Sci. U.S.A.">
        <title>A Catalog of Tens of Thousands of Viruses from Human Metagenomes Reveals Hidden Associations with Chronic Diseases.</title>
        <authorList>
            <person name="Tisza M.J."/>
            <person name="Buck C.B."/>
        </authorList>
    </citation>
    <scope>NUCLEOTIDE SEQUENCE</scope>
    <source>
        <strain evidence="2">CtyhE26</strain>
    </source>
</reference>
<organism evidence="2">
    <name type="scientific">Podoviridae sp. ctyhE26</name>
    <dbReference type="NCBI Taxonomy" id="2826594"/>
    <lineage>
        <taxon>Viruses</taxon>
        <taxon>Duplodnaviria</taxon>
        <taxon>Heunggongvirae</taxon>
        <taxon>Uroviricota</taxon>
        <taxon>Caudoviricetes</taxon>
    </lineage>
</organism>
<keyword evidence="1" id="KW-0472">Membrane</keyword>
<name>A0A8S5R116_9CAUD</name>